<keyword evidence="4" id="KW-1185">Reference proteome</keyword>
<comment type="caution">
    <text evidence="3">The sequence shown here is derived from an EMBL/GenBank/DDBJ whole genome shotgun (WGS) entry which is preliminary data.</text>
</comment>
<gene>
    <name evidence="3" type="ORF">Syun_022298</name>
</gene>
<dbReference type="Proteomes" id="UP001420932">
    <property type="component" value="Unassembled WGS sequence"/>
</dbReference>
<dbReference type="Pfam" id="PF02893">
    <property type="entry name" value="GRAM"/>
    <property type="match status" value="1"/>
</dbReference>
<dbReference type="EMBL" id="JBBNAF010000010">
    <property type="protein sequence ID" value="KAK9106287.1"/>
    <property type="molecule type" value="Genomic_DNA"/>
</dbReference>
<dbReference type="SMART" id="SM00568">
    <property type="entry name" value="GRAM"/>
    <property type="match status" value="1"/>
</dbReference>
<evidence type="ECO:0000313" key="4">
    <source>
        <dbReference type="Proteomes" id="UP001420932"/>
    </source>
</evidence>
<organism evidence="3 4">
    <name type="scientific">Stephania yunnanensis</name>
    <dbReference type="NCBI Taxonomy" id="152371"/>
    <lineage>
        <taxon>Eukaryota</taxon>
        <taxon>Viridiplantae</taxon>
        <taxon>Streptophyta</taxon>
        <taxon>Embryophyta</taxon>
        <taxon>Tracheophyta</taxon>
        <taxon>Spermatophyta</taxon>
        <taxon>Magnoliopsida</taxon>
        <taxon>Ranunculales</taxon>
        <taxon>Menispermaceae</taxon>
        <taxon>Menispermoideae</taxon>
        <taxon>Cissampelideae</taxon>
        <taxon>Stephania</taxon>
    </lineage>
</organism>
<dbReference type="InterPro" id="IPR004182">
    <property type="entry name" value="GRAM"/>
</dbReference>
<evidence type="ECO:0000313" key="3">
    <source>
        <dbReference type="EMBL" id="KAK9106287.1"/>
    </source>
</evidence>
<evidence type="ECO:0000259" key="2">
    <source>
        <dbReference type="SMART" id="SM00568"/>
    </source>
</evidence>
<reference evidence="3 4" key="1">
    <citation type="submission" date="2024-01" db="EMBL/GenBank/DDBJ databases">
        <title>Genome assemblies of Stephania.</title>
        <authorList>
            <person name="Yang L."/>
        </authorList>
    </citation>
    <scope>NUCLEOTIDE SEQUENCE [LARGE SCALE GENOMIC DNA]</scope>
    <source>
        <strain evidence="3">YNDBR</strain>
        <tissue evidence="3">Leaf</tissue>
    </source>
</reference>
<sequence length="178" mass="19769">MKNSIPDQVIGVPISFARGVCEHVKLGPKISETVKGKLSLGARIVQGGGVQGVFRHLFSVEEGEKLLKASQCYLYTTAGPIAGLLFISTEKIAFCSERSLRFSSSSSSGEIVRVPYKVSIPLRKIKRATQSENTKNPKEKYVEIVTKDNFDFWFMGFVNYQKAFKHLQQAISLSSTRC</sequence>
<dbReference type="AlphaFoldDB" id="A0AAP0I1F2"/>
<dbReference type="PANTHER" id="PTHR31969">
    <property type="entry name" value="GEM-LIKE PROTEIN 2"/>
    <property type="match status" value="1"/>
</dbReference>
<dbReference type="Gene3D" id="2.30.29.30">
    <property type="entry name" value="Pleckstrin-homology domain (PH domain)/Phosphotyrosine-binding domain (PTB)"/>
    <property type="match status" value="1"/>
</dbReference>
<accession>A0AAP0I1F2</accession>
<name>A0AAP0I1F2_9MAGN</name>
<feature type="domain" description="GRAM" evidence="2">
    <location>
        <begin position="52"/>
        <end position="132"/>
    </location>
</feature>
<evidence type="ECO:0000256" key="1">
    <source>
        <dbReference type="ARBA" id="ARBA00009414"/>
    </source>
</evidence>
<protein>
    <recommendedName>
        <fullName evidence="2">GRAM domain-containing protein</fullName>
    </recommendedName>
</protein>
<dbReference type="InterPro" id="IPR011993">
    <property type="entry name" value="PH-like_dom_sf"/>
</dbReference>
<comment type="similarity">
    <text evidence="1">Belongs to the GEM family.</text>
</comment>
<dbReference type="InterPro" id="IPR037848">
    <property type="entry name" value="GEM-like"/>
</dbReference>
<proteinExistence type="inferred from homology"/>